<dbReference type="InterPro" id="IPR046953">
    <property type="entry name" value="Spore_GerAC-like_C"/>
</dbReference>
<sequence length="419" mass="46441">MKTKRFLSLFLLIIFLLPLTGCWDYHDFDDLTLVSAMGFDMEEGTNEITVTVQYYIPGAGNVNGSGGGLSKLPMAGGAVKATGKTIADAILKIQESRRKTLFYGYLNVIVLGENAAKNITKEVIGFADRTPSVRATAYLAVAEGKAEDVLCTADPGIATSVGKNIYELIDCANQSGAAYPVSIEDFAEKVATTGTQPVAPRVTVFITKQLENENPDESKEDEKPVKVISMNEGYQIVDGMAAFMDFKLVGWLNAKESTGLSWITDHKLKIYESVNMEPSSDVDIRNVIIFNIKNSKSKIKVKIEDDKPKITVSTEIEADMRKYYPGGDEKLTSDALSNLEKKLADNVASEIMETIKKSQKDLDSDVCNFGFAFYRKYPKLWHEKYEKDWKDIYSEVPINVEVTAKIQNTGSTIIKFVSR</sequence>
<gene>
    <name evidence="10" type="primary">gerBC_4</name>
    <name evidence="10" type="ORF">SDC9_51618</name>
</gene>
<evidence type="ECO:0000256" key="4">
    <source>
        <dbReference type="ARBA" id="ARBA00022729"/>
    </source>
</evidence>
<dbReference type="Pfam" id="PF25198">
    <property type="entry name" value="Spore_GerAC_N"/>
    <property type="match status" value="1"/>
</dbReference>
<evidence type="ECO:0000256" key="7">
    <source>
        <dbReference type="ARBA" id="ARBA00023288"/>
    </source>
</evidence>
<comment type="subcellular location">
    <subcellularLocation>
        <location evidence="1">Membrane</location>
        <topology evidence="1">Lipid-anchor</topology>
    </subcellularLocation>
</comment>
<comment type="caution">
    <text evidence="10">The sequence shown here is derived from an EMBL/GenBank/DDBJ whole genome shotgun (WGS) entry which is preliminary data.</text>
</comment>
<accession>A0A644WND7</accession>
<dbReference type="Pfam" id="PF05504">
    <property type="entry name" value="Spore_GerAC"/>
    <property type="match status" value="1"/>
</dbReference>
<feature type="domain" description="Spore germination protein N-terminal" evidence="9">
    <location>
        <begin position="24"/>
        <end position="204"/>
    </location>
</feature>
<evidence type="ECO:0000256" key="3">
    <source>
        <dbReference type="ARBA" id="ARBA00022544"/>
    </source>
</evidence>
<dbReference type="InterPro" id="IPR038501">
    <property type="entry name" value="Spore_GerAC_C_sf"/>
</dbReference>
<dbReference type="GO" id="GO:0009847">
    <property type="term" value="P:spore germination"/>
    <property type="evidence" value="ECO:0007669"/>
    <property type="project" value="InterPro"/>
</dbReference>
<evidence type="ECO:0000259" key="9">
    <source>
        <dbReference type="Pfam" id="PF25198"/>
    </source>
</evidence>
<dbReference type="InterPro" id="IPR057336">
    <property type="entry name" value="GerAC_N"/>
</dbReference>
<comment type="similarity">
    <text evidence="2">Belongs to the GerABKC lipoprotein family.</text>
</comment>
<reference evidence="10" key="1">
    <citation type="submission" date="2019-08" db="EMBL/GenBank/DDBJ databases">
        <authorList>
            <person name="Kucharzyk K."/>
            <person name="Murdoch R.W."/>
            <person name="Higgins S."/>
            <person name="Loffler F."/>
        </authorList>
    </citation>
    <scope>NUCLEOTIDE SEQUENCE</scope>
</reference>
<keyword evidence="6" id="KW-0564">Palmitate</keyword>
<organism evidence="10">
    <name type="scientific">bioreactor metagenome</name>
    <dbReference type="NCBI Taxonomy" id="1076179"/>
    <lineage>
        <taxon>unclassified sequences</taxon>
        <taxon>metagenomes</taxon>
        <taxon>ecological metagenomes</taxon>
    </lineage>
</organism>
<dbReference type="EMBL" id="VSSQ01001122">
    <property type="protein sequence ID" value="MPM05330.1"/>
    <property type="molecule type" value="Genomic_DNA"/>
</dbReference>
<evidence type="ECO:0000256" key="1">
    <source>
        <dbReference type="ARBA" id="ARBA00004635"/>
    </source>
</evidence>
<proteinExistence type="inferred from homology"/>
<dbReference type="PANTHER" id="PTHR35789:SF1">
    <property type="entry name" value="SPORE GERMINATION PROTEIN B3"/>
    <property type="match status" value="1"/>
</dbReference>
<keyword evidence="3" id="KW-0309">Germination</keyword>
<keyword evidence="7" id="KW-0449">Lipoprotein</keyword>
<dbReference type="GO" id="GO:0016020">
    <property type="term" value="C:membrane"/>
    <property type="evidence" value="ECO:0007669"/>
    <property type="project" value="UniProtKB-SubCell"/>
</dbReference>
<dbReference type="Gene3D" id="3.30.300.210">
    <property type="entry name" value="Nutrient germinant receptor protein C, domain 3"/>
    <property type="match status" value="1"/>
</dbReference>
<evidence type="ECO:0000256" key="5">
    <source>
        <dbReference type="ARBA" id="ARBA00023136"/>
    </source>
</evidence>
<keyword evidence="4" id="KW-0732">Signal</keyword>
<dbReference type="AlphaFoldDB" id="A0A644WND7"/>
<feature type="domain" description="Spore germination GerAC-like C-terminal" evidence="8">
    <location>
        <begin position="238"/>
        <end position="410"/>
    </location>
</feature>
<dbReference type="InterPro" id="IPR008844">
    <property type="entry name" value="Spore_GerAC-like"/>
</dbReference>
<dbReference type="NCBIfam" id="TIGR02887">
    <property type="entry name" value="spore_ger_x_C"/>
    <property type="match status" value="1"/>
</dbReference>
<evidence type="ECO:0000313" key="10">
    <source>
        <dbReference type="EMBL" id="MPM05330.1"/>
    </source>
</evidence>
<evidence type="ECO:0000256" key="6">
    <source>
        <dbReference type="ARBA" id="ARBA00023139"/>
    </source>
</evidence>
<name>A0A644WND7_9ZZZZ</name>
<evidence type="ECO:0000256" key="2">
    <source>
        <dbReference type="ARBA" id="ARBA00007886"/>
    </source>
</evidence>
<protein>
    <submittedName>
        <fullName evidence="10">Spore germination protein B3</fullName>
    </submittedName>
</protein>
<dbReference type="PANTHER" id="PTHR35789">
    <property type="entry name" value="SPORE GERMINATION PROTEIN B3"/>
    <property type="match status" value="1"/>
</dbReference>
<evidence type="ECO:0000259" key="8">
    <source>
        <dbReference type="Pfam" id="PF05504"/>
    </source>
</evidence>
<keyword evidence="5" id="KW-0472">Membrane</keyword>